<gene>
    <name evidence="4" type="ORF">AALO_G00012900</name>
</gene>
<dbReference type="PANTHER" id="PTHR21636">
    <property type="entry name" value="PROTEIN DOK-7"/>
    <property type="match status" value="1"/>
</dbReference>
<feature type="region of interest" description="Disordered" evidence="1">
    <location>
        <begin position="473"/>
        <end position="492"/>
    </location>
</feature>
<comment type="caution">
    <text evidence="4">The sequence shown here is derived from an EMBL/GenBank/DDBJ whole genome shotgun (WGS) entry which is preliminary data.</text>
</comment>
<feature type="compositionally biased region" description="Polar residues" evidence="1">
    <location>
        <begin position="452"/>
        <end position="467"/>
    </location>
</feature>
<feature type="region of interest" description="Disordered" evidence="1">
    <location>
        <begin position="436"/>
        <end position="468"/>
    </location>
</feature>
<feature type="region of interest" description="Disordered" evidence="1">
    <location>
        <begin position="703"/>
        <end position="733"/>
    </location>
</feature>
<feature type="region of interest" description="Disordered" evidence="1">
    <location>
        <begin position="268"/>
        <end position="325"/>
    </location>
</feature>
<proteinExistence type="predicted"/>
<feature type="compositionally biased region" description="Low complexity" evidence="1">
    <location>
        <begin position="438"/>
        <end position="451"/>
    </location>
</feature>
<organism evidence="4 5">
    <name type="scientific">Alosa alosa</name>
    <name type="common">allis shad</name>
    <dbReference type="NCBI Taxonomy" id="278164"/>
    <lineage>
        <taxon>Eukaryota</taxon>
        <taxon>Metazoa</taxon>
        <taxon>Chordata</taxon>
        <taxon>Craniata</taxon>
        <taxon>Vertebrata</taxon>
        <taxon>Euteleostomi</taxon>
        <taxon>Actinopterygii</taxon>
        <taxon>Neopterygii</taxon>
        <taxon>Teleostei</taxon>
        <taxon>Clupei</taxon>
        <taxon>Clupeiformes</taxon>
        <taxon>Clupeoidei</taxon>
        <taxon>Clupeidae</taxon>
        <taxon>Alosa</taxon>
    </lineage>
</organism>
<feature type="compositionally biased region" description="Low complexity" evidence="1">
    <location>
        <begin position="302"/>
        <end position="325"/>
    </location>
</feature>
<dbReference type="InterPro" id="IPR011993">
    <property type="entry name" value="PH-like_dom_sf"/>
</dbReference>
<dbReference type="InterPro" id="IPR002404">
    <property type="entry name" value="IRS_PTB"/>
</dbReference>
<evidence type="ECO:0000256" key="1">
    <source>
        <dbReference type="SAM" id="MobiDB-lite"/>
    </source>
</evidence>
<dbReference type="Pfam" id="PF02174">
    <property type="entry name" value="IRS"/>
    <property type="match status" value="1"/>
</dbReference>
<dbReference type="PROSITE" id="PS51064">
    <property type="entry name" value="IRS_PTB"/>
    <property type="match status" value="1"/>
</dbReference>
<sequence length="819" mass="87368">MTDTVVVEGQVKLRDGKKWRNRWVVLRKPSPVADCLSLLVYKDKAERHKGHRERSCLTLGDICGLELGLSYEGVGFTLAIISLTQAVLLGFDRRENLLTWDLRIRYSLGEAHRFNVHVLPGTKLESGPATLHLCNNLLVVTRDLPPVVAGQWKLSDLRRYGAVPNGFVFEGGTRCGCWAGVFFLACAEGEQISFLFDCIVRGISPSRSPFGLRPVLPEAGSKPSSSEEKIQQEASELERRLSRLSTCSRQSSTASTCSYSTSTAGDDCSMSSSSSEASHSDTSLGSRLTLWPESSKRPPTPLTSAVSSSVMASRTSTATSRRTLTPSLSAEESLYAAVMGGAGGAILRPSSSASSLKLGRGRGLRDAGRQGSTDSGIATTGSHSSYSGSFSSCTGSLDMAAVEAEEFGSLLSLPPSASVSSLLGPVGVSGTRASMELSSSSSSSSCSCSVSTGTTPTPWAHASSSEYQVPPVARDQELPTPPPTPQLPFYDTPRRILPPSLLTKDWTGLCGAAGGQDLGTGLREAQAEAGPLGHEGGSKSTLAWAGLPKGFPVPPQAGLPSPNTCPVCRGTKCSHFFDTTYITQEQCVSARKCSTQGTDSMQHGGLPAPAPSFPERSPSQMSAVCPSAVEHMKEPEMVPGTPEFEERGRYELMGTYAQLQRISRDTEASLLVKPPFFIGSPRLLRQASVCAEAKENYERMALTSEAQRRSDLPSGDGGAALPSPVDATRMPPSDRFLGDGVNYVNIPISPTSKRQLHYMELDLQDLQEPTAAVRGGGSTKYAQIDITAMEAAQRVGAQHALGREERFQELEQRKKGTKN</sequence>
<dbReference type="AlphaFoldDB" id="A0AAV6HFZ0"/>
<feature type="region of interest" description="Disordered" evidence="1">
    <location>
        <begin position="352"/>
        <end position="385"/>
    </location>
</feature>
<dbReference type="CDD" id="cd13165">
    <property type="entry name" value="PTB_DOK7"/>
    <property type="match status" value="1"/>
</dbReference>
<dbReference type="Proteomes" id="UP000823561">
    <property type="component" value="Chromosome 1"/>
</dbReference>
<evidence type="ECO:0008006" key="6">
    <source>
        <dbReference type="Google" id="ProtNLM"/>
    </source>
</evidence>
<dbReference type="InterPro" id="IPR001849">
    <property type="entry name" value="PH_domain"/>
</dbReference>
<dbReference type="EMBL" id="JADWDJ010000001">
    <property type="protein sequence ID" value="KAG5286268.1"/>
    <property type="molecule type" value="Genomic_DNA"/>
</dbReference>
<protein>
    <recommendedName>
        <fullName evidence="6">Docking protein 7</fullName>
    </recommendedName>
</protein>
<dbReference type="PANTHER" id="PTHR21636:SF2">
    <property type="entry name" value="PROTEIN DOK-7"/>
    <property type="match status" value="1"/>
</dbReference>
<feature type="compositionally biased region" description="Basic and acidic residues" evidence="1">
    <location>
        <begin position="225"/>
        <end position="235"/>
    </location>
</feature>
<dbReference type="PROSITE" id="PS50003">
    <property type="entry name" value="PH_DOMAIN"/>
    <property type="match status" value="1"/>
</dbReference>
<accession>A0AAV6HFZ0</accession>
<dbReference type="SMART" id="SM01244">
    <property type="entry name" value="IRS"/>
    <property type="match status" value="1"/>
</dbReference>
<reference evidence="4 5" key="1">
    <citation type="submission" date="2020-10" db="EMBL/GenBank/DDBJ databases">
        <title>Chromosome-scale genome assembly of the Allis shad, Alosa alosa.</title>
        <authorList>
            <person name="Margot Z."/>
            <person name="Christophe K."/>
            <person name="Cabau C."/>
            <person name="Louis A."/>
            <person name="Berthelot C."/>
            <person name="Parey E."/>
            <person name="Roest Crollius H."/>
            <person name="Montfort J."/>
            <person name="Robinson-Rechavi M."/>
            <person name="Bucao C."/>
            <person name="Bouchez O."/>
            <person name="Gislard M."/>
            <person name="Lluch J."/>
            <person name="Milhes M."/>
            <person name="Lampietro C."/>
            <person name="Lopez Roques C."/>
            <person name="Donnadieu C."/>
            <person name="Braasch I."/>
            <person name="Desvignes T."/>
            <person name="Postlethwait J."/>
            <person name="Bobe J."/>
            <person name="Guiguen Y."/>
        </authorList>
    </citation>
    <scope>NUCLEOTIDE SEQUENCE [LARGE SCALE GENOMIC DNA]</scope>
    <source>
        <strain evidence="4">M-15738</strain>
        <tissue evidence="4">Blood</tissue>
    </source>
</reference>
<feature type="region of interest" description="Disordered" evidence="1">
    <location>
        <begin position="211"/>
        <end position="235"/>
    </location>
</feature>
<feature type="compositionally biased region" description="Low complexity" evidence="1">
    <location>
        <begin position="268"/>
        <end position="283"/>
    </location>
</feature>
<dbReference type="GO" id="GO:0019901">
    <property type="term" value="F:protein kinase binding"/>
    <property type="evidence" value="ECO:0007669"/>
    <property type="project" value="InterPro"/>
</dbReference>
<evidence type="ECO:0000313" key="4">
    <source>
        <dbReference type="EMBL" id="KAG5286268.1"/>
    </source>
</evidence>
<dbReference type="SUPFAM" id="SSF50729">
    <property type="entry name" value="PH domain-like"/>
    <property type="match status" value="2"/>
</dbReference>
<dbReference type="GO" id="GO:0007528">
    <property type="term" value="P:neuromuscular junction development"/>
    <property type="evidence" value="ECO:0007669"/>
    <property type="project" value="TreeGrafter"/>
</dbReference>
<feature type="domain" description="IRS-type PTB" evidence="3">
    <location>
        <begin position="105"/>
        <end position="210"/>
    </location>
</feature>
<evidence type="ECO:0000313" key="5">
    <source>
        <dbReference type="Proteomes" id="UP000823561"/>
    </source>
</evidence>
<feature type="compositionally biased region" description="Basic and acidic residues" evidence="1">
    <location>
        <begin position="801"/>
        <end position="819"/>
    </location>
</feature>
<evidence type="ECO:0000259" key="2">
    <source>
        <dbReference type="PROSITE" id="PS50003"/>
    </source>
</evidence>
<dbReference type="InterPro" id="IPR037748">
    <property type="entry name" value="Dok-7_PTB"/>
</dbReference>
<feature type="region of interest" description="Disordered" evidence="1">
    <location>
        <begin position="797"/>
        <end position="819"/>
    </location>
</feature>
<name>A0AAV6HFZ0_9TELE</name>
<dbReference type="InterPro" id="IPR037746">
    <property type="entry name" value="Dok-7"/>
</dbReference>
<feature type="domain" description="PH" evidence="2">
    <location>
        <begin position="4"/>
        <end position="109"/>
    </location>
</feature>
<evidence type="ECO:0000259" key="3">
    <source>
        <dbReference type="PROSITE" id="PS51064"/>
    </source>
</evidence>
<dbReference type="Gene3D" id="2.30.29.30">
    <property type="entry name" value="Pleckstrin-homology domain (PH domain)/Phosphotyrosine-binding domain (PTB)"/>
    <property type="match status" value="2"/>
</dbReference>
<keyword evidence="5" id="KW-1185">Reference proteome</keyword>